<dbReference type="Gene3D" id="3.30.420.10">
    <property type="entry name" value="Ribonuclease H-like superfamily/Ribonuclease H"/>
    <property type="match status" value="1"/>
</dbReference>
<reference evidence="6 7" key="1">
    <citation type="journal article" date="2015" name="Proc. Natl. Acad. Sci. U.S.A.">
        <title>The resurrection genome of Boea hygrometrica: A blueprint for survival of dehydration.</title>
        <authorList>
            <person name="Xiao L."/>
            <person name="Yang G."/>
            <person name="Zhang L."/>
            <person name="Yang X."/>
            <person name="Zhao S."/>
            <person name="Ji Z."/>
            <person name="Zhou Q."/>
            <person name="Hu M."/>
            <person name="Wang Y."/>
            <person name="Chen M."/>
            <person name="Xu Y."/>
            <person name="Jin H."/>
            <person name="Xiao X."/>
            <person name="Hu G."/>
            <person name="Bao F."/>
            <person name="Hu Y."/>
            <person name="Wan P."/>
            <person name="Li L."/>
            <person name="Deng X."/>
            <person name="Kuang T."/>
            <person name="Xiang C."/>
            <person name="Zhu J.K."/>
            <person name="Oliver M.J."/>
            <person name="He Y."/>
        </authorList>
    </citation>
    <scope>NUCLEOTIDE SEQUENCE [LARGE SCALE GENOMIC DNA]</scope>
    <source>
        <strain evidence="7">cv. XS01</strain>
    </source>
</reference>
<dbReference type="SUPFAM" id="SSF57756">
    <property type="entry name" value="Retrovirus zinc finger-like domains"/>
    <property type="match status" value="1"/>
</dbReference>
<dbReference type="InterPro" id="IPR001584">
    <property type="entry name" value="Integrase_cat-core"/>
</dbReference>
<dbReference type="InterPro" id="IPR039537">
    <property type="entry name" value="Retrotran_Ty1/copia-like"/>
</dbReference>
<dbReference type="PROSITE" id="PS00028">
    <property type="entry name" value="ZINC_FINGER_C2H2_1"/>
    <property type="match status" value="1"/>
</dbReference>
<dbReference type="PROSITE" id="PS50994">
    <property type="entry name" value="INTEGRASE"/>
    <property type="match status" value="1"/>
</dbReference>
<dbReference type="Gene3D" id="4.10.60.10">
    <property type="entry name" value="Zinc finger, CCHC-type"/>
    <property type="match status" value="1"/>
</dbReference>
<dbReference type="OrthoDB" id="913746at2759"/>
<evidence type="ECO:0000259" key="4">
    <source>
        <dbReference type="PROSITE" id="PS50158"/>
    </source>
</evidence>
<dbReference type="GO" id="GO:0008270">
    <property type="term" value="F:zinc ion binding"/>
    <property type="evidence" value="ECO:0007669"/>
    <property type="project" value="UniProtKB-KW"/>
</dbReference>
<evidence type="ECO:0000313" key="6">
    <source>
        <dbReference type="EMBL" id="KZV34378.1"/>
    </source>
</evidence>
<dbReference type="InterPro" id="IPR036397">
    <property type="entry name" value="RNaseH_sf"/>
</dbReference>
<dbReference type="PANTHER" id="PTHR42648:SF18">
    <property type="entry name" value="RETROTRANSPOSON, UNCLASSIFIED-LIKE PROTEIN"/>
    <property type="match status" value="1"/>
</dbReference>
<evidence type="ECO:0000256" key="3">
    <source>
        <dbReference type="SAM" id="MobiDB-lite"/>
    </source>
</evidence>
<feature type="domain" description="CCHC-type" evidence="4">
    <location>
        <begin position="145"/>
        <end position="160"/>
    </location>
</feature>
<keyword evidence="2" id="KW-0862">Zinc</keyword>
<gene>
    <name evidence="6" type="ORF">F511_34589</name>
</gene>
<dbReference type="SUPFAM" id="SSF53098">
    <property type="entry name" value="Ribonuclease H-like"/>
    <property type="match status" value="1"/>
</dbReference>
<keyword evidence="7" id="KW-1185">Reference proteome</keyword>
<dbReference type="GO" id="GO:0006508">
    <property type="term" value="P:proteolysis"/>
    <property type="evidence" value="ECO:0007669"/>
    <property type="project" value="UniProtKB-KW"/>
</dbReference>
<keyword evidence="2" id="KW-0479">Metal-binding</keyword>
<dbReference type="AlphaFoldDB" id="A0A2Z7BQJ1"/>
<dbReference type="InterPro" id="IPR025724">
    <property type="entry name" value="GAG-pre-integrase_dom"/>
</dbReference>
<evidence type="ECO:0000313" key="7">
    <source>
        <dbReference type="Proteomes" id="UP000250235"/>
    </source>
</evidence>
<keyword evidence="1" id="KW-0378">Hydrolase</keyword>
<dbReference type="InterPro" id="IPR013087">
    <property type="entry name" value="Znf_C2H2_type"/>
</dbReference>
<dbReference type="InterPro" id="IPR012337">
    <property type="entry name" value="RNaseH-like_sf"/>
</dbReference>
<dbReference type="GO" id="GO:0015074">
    <property type="term" value="P:DNA integration"/>
    <property type="evidence" value="ECO:0007669"/>
    <property type="project" value="InterPro"/>
</dbReference>
<dbReference type="Pfam" id="PF14223">
    <property type="entry name" value="Retrotran_gag_2"/>
    <property type="match status" value="1"/>
</dbReference>
<organism evidence="6 7">
    <name type="scientific">Dorcoceras hygrometricum</name>
    <dbReference type="NCBI Taxonomy" id="472368"/>
    <lineage>
        <taxon>Eukaryota</taxon>
        <taxon>Viridiplantae</taxon>
        <taxon>Streptophyta</taxon>
        <taxon>Embryophyta</taxon>
        <taxon>Tracheophyta</taxon>
        <taxon>Spermatophyta</taxon>
        <taxon>Magnoliopsida</taxon>
        <taxon>eudicotyledons</taxon>
        <taxon>Gunneridae</taxon>
        <taxon>Pentapetalae</taxon>
        <taxon>asterids</taxon>
        <taxon>lamiids</taxon>
        <taxon>Lamiales</taxon>
        <taxon>Gesneriaceae</taxon>
        <taxon>Didymocarpoideae</taxon>
        <taxon>Trichosporeae</taxon>
        <taxon>Loxocarpinae</taxon>
        <taxon>Dorcoceras</taxon>
    </lineage>
</organism>
<dbReference type="PANTHER" id="PTHR42648">
    <property type="entry name" value="TRANSPOSASE, PUTATIVE-RELATED"/>
    <property type="match status" value="1"/>
</dbReference>
<feature type="compositionally biased region" description="Basic and acidic residues" evidence="3">
    <location>
        <begin position="102"/>
        <end position="115"/>
    </location>
</feature>
<keyword evidence="1" id="KW-0645">Protease</keyword>
<feature type="region of interest" description="Disordered" evidence="3">
    <location>
        <begin position="72"/>
        <end position="139"/>
    </location>
</feature>
<accession>A0A2Z7BQJ1</accession>
<dbReference type="Proteomes" id="UP000250235">
    <property type="component" value="Unassembled WGS sequence"/>
</dbReference>
<dbReference type="Pfam" id="PF13976">
    <property type="entry name" value="gag_pre-integrs"/>
    <property type="match status" value="1"/>
</dbReference>
<dbReference type="GO" id="GO:0008233">
    <property type="term" value="F:peptidase activity"/>
    <property type="evidence" value="ECO:0007669"/>
    <property type="project" value="UniProtKB-KW"/>
</dbReference>
<proteinExistence type="predicted"/>
<dbReference type="Pfam" id="PF00665">
    <property type="entry name" value="rve"/>
    <property type="match status" value="1"/>
</dbReference>
<evidence type="ECO:0000259" key="5">
    <source>
        <dbReference type="PROSITE" id="PS50994"/>
    </source>
</evidence>
<evidence type="ECO:0000256" key="1">
    <source>
        <dbReference type="ARBA" id="ARBA00022670"/>
    </source>
</evidence>
<dbReference type="InterPro" id="IPR001878">
    <property type="entry name" value="Znf_CCHC"/>
</dbReference>
<feature type="compositionally biased region" description="Basic residues" evidence="3">
    <location>
        <begin position="87"/>
        <end position="97"/>
    </location>
</feature>
<name>A0A2Z7BQJ1_9LAMI</name>
<evidence type="ECO:0000256" key="2">
    <source>
        <dbReference type="PROSITE-ProRule" id="PRU00047"/>
    </source>
</evidence>
<dbReference type="PROSITE" id="PS50158">
    <property type="entry name" value="ZF_CCHC"/>
    <property type="match status" value="1"/>
</dbReference>
<feature type="compositionally biased region" description="Basic and acidic residues" evidence="3">
    <location>
        <begin position="129"/>
        <end position="139"/>
    </location>
</feature>
<sequence length="578" mass="65665">MKRLGEALPDVRVVEKILRSLNSKFNHVVVAIEESKDLEAMTVDELNGSLRAHEERMNHGKQEQAEHVLQAKTNYKPRGGSSSRGRGQGRGRGRGQGRGRSQGREDQSSQYEKKNQSSSRGRGRGRGRGNYERTDDRGKKSQIECYSCHKYGHYSWECPSNMDNEEANLVENREYDAEQSLLLALKDESKSNASTWYLDNGASNHMTGDKEKFVELDTSQKGFVSFGDNTKVKIEGKGTILFEAKNGSHKVLSDVCYVPKLTSNILSIGQLLERNYKIYMADRTLWIRDSDSNLIAKVSMTKNRMFLLDLKDCGPMCLKSFVQDPSWKWHMRFGHLNFGGLKALGDHKMVKGIPKIDHPDQLCEACLFGKHPRKSFPKQSLSRAIKPLQLVHADVCGPIKPQSFGKSCYFVLFIDDFSRKTWVYFLKYKSEAFDAFKKFKALVEKESGYEIKALRTDRGGEFTSNEFNSFCELHGIRRPLTVPRSPQQNGVAERKNRTILNMARTMLKSKNMPKEFWAEAVACAVYLSNRSPTKSLKNVTPQEAWSGQTPGVHHLRIFGSIAYAQVPEQERSKTIYTP</sequence>
<protein>
    <submittedName>
        <fullName evidence="6">Integrase, catalytic core domain containing protein</fullName>
    </submittedName>
</protein>
<dbReference type="GO" id="GO:0003676">
    <property type="term" value="F:nucleic acid binding"/>
    <property type="evidence" value="ECO:0007669"/>
    <property type="project" value="InterPro"/>
</dbReference>
<dbReference type="InterPro" id="IPR036875">
    <property type="entry name" value="Znf_CCHC_sf"/>
</dbReference>
<dbReference type="InterPro" id="IPR054722">
    <property type="entry name" value="PolX-like_BBD"/>
</dbReference>
<dbReference type="EMBL" id="KV005079">
    <property type="protein sequence ID" value="KZV34378.1"/>
    <property type="molecule type" value="Genomic_DNA"/>
</dbReference>
<keyword evidence="2" id="KW-0863">Zinc-finger</keyword>
<dbReference type="Pfam" id="PF22936">
    <property type="entry name" value="Pol_BBD"/>
    <property type="match status" value="1"/>
</dbReference>
<feature type="domain" description="Integrase catalytic" evidence="5">
    <location>
        <begin position="383"/>
        <end position="549"/>
    </location>
</feature>